<feature type="transmembrane region" description="Helical" evidence="10">
    <location>
        <begin position="69"/>
        <end position="91"/>
    </location>
</feature>
<evidence type="ECO:0000256" key="7">
    <source>
        <dbReference type="ARBA" id="ARBA00023136"/>
    </source>
</evidence>
<evidence type="ECO:0000256" key="6">
    <source>
        <dbReference type="ARBA" id="ARBA00023002"/>
    </source>
</evidence>
<evidence type="ECO:0000313" key="12">
    <source>
        <dbReference type="EMBL" id="GAA4438666.1"/>
    </source>
</evidence>
<keyword evidence="4" id="KW-0874">Quinone</keyword>
<dbReference type="Proteomes" id="UP001500552">
    <property type="component" value="Unassembled WGS sequence"/>
</dbReference>
<evidence type="ECO:0000256" key="1">
    <source>
        <dbReference type="ARBA" id="ARBA00004141"/>
    </source>
</evidence>
<organism evidence="12 13">
    <name type="scientific">Pontibacter saemangeumensis</name>
    <dbReference type="NCBI Taxonomy" id="1084525"/>
    <lineage>
        <taxon>Bacteria</taxon>
        <taxon>Pseudomonadati</taxon>
        <taxon>Bacteroidota</taxon>
        <taxon>Cytophagia</taxon>
        <taxon>Cytophagales</taxon>
        <taxon>Hymenobacteraceae</taxon>
        <taxon>Pontibacter</taxon>
    </lineage>
</organism>
<evidence type="ECO:0000256" key="9">
    <source>
        <dbReference type="ARBA" id="ARBA00023284"/>
    </source>
</evidence>
<dbReference type="InterPro" id="IPR038354">
    <property type="entry name" value="VKOR_sf"/>
</dbReference>
<evidence type="ECO:0000256" key="5">
    <source>
        <dbReference type="ARBA" id="ARBA00022989"/>
    </source>
</evidence>
<proteinExistence type="inferred from homology"/>
<feature type="transmembrane region" description="Helical" evidence="10">
    <location>
        <begin position="130"/>
        <end position="151"/>
    </location>
</feature>
<evidence type="ECO:0000313" key="13">
    <source>
        <dbReference type="Proteomes" id="UP001500552"/>
    </source>
</evidence>
<comment type="caution">
    <text evidence="12">The sequence shown here is derived from an EMBL/GenBank/DDBJ whole genome shotgun (WGS) entry which is preliminary data.</text>
</comment>
<name>A0ABP8LWC3_9BACT</name>
<sequence length="159" mass="17457">MKEEKTIIHRIREDSTEATGYRRQIAALSAVGLLDFSLISLFQLGFIRHMPDLPGKVFDTEKVNSSKDAVLLGMPDGVISLGSYAATILLATAATRYRKPSRMLDVAMAGVLVGQAAGAAQYLYKMAFVQKKICIYCVAGAAINFASLLPLRQLFRRRD</sequence>
<evidence type="ECO:0000256" key="3">
    <source>
        <dbReference type="ARBA" id="ARBA00022692"/>
    </source>
</evidence>
<comment type="subcellular location">
    <subcellularLocation>
        <location evidence="1">Membrane</location>
        <topology evidence="1">Multi-pass membrane protein</topology>
    </subcellularLocation>
</comment>
<keyword evidence="7 10" id="KW-0472">Membrane</keyword>
<keyword evidence="9" id="KW-0676">Redox-active center</keyword>
<gene>
    <name evidence="12" type="ORF">GCM10023188_34360</name>
</gene>
<dbReference type="RefSeq" id="WP_345160775.1">
    <property type="nucleotide sequence ID" value="NZ_BAABHC010000016.1"/>
</dbReference>
<dbReference type="EMBL" id="BAABHC010000016">
    <property type="protein sequence ID" value="GAA4438666.1"/>
    <property type="molecule type" value="Genomic_DNA"/>
</dbReference>
<keyword evidence="6" id="KW-0560">Oxidoreductase</keyword>
<keyword evidence="5 10" id="KW-1133">Transmembrane helix</keyword>
<comment type="similarity">
    <text evidence="2">Belongs to the VKOR family.</text>
</comment>
<keyword evidence="3 10" id="KW-0812">Transmembrane</keyword>
<evidence type="ECO:0000256" key="10">
    <source>
        <dbReference type="SAM" id="Phobius"/>
    </source>
</evidence>
<feature type="transmembrane region" description="Helical" evidence="10">
    <location>
        <begin position="25"/>
        <end position="49"/>
    </location>
</feature>
<protein>
    <recommendedName>
        <fullName evidence="11">Vitamin K epoxide reductase domain-containing protein</fullName>
    </recommendedName>
</protein>
<evidence type="ECO:0000259" key="11">
    <source>
        <dbReference type="Pfam" id="PF07884"/>
    </source>
</evidence>
<dbReference type="Pfam" id="PF07884">
    <property type="entry name" value="VKOR"/>
    <property type="match status" value="1"/>
</dbReference>
<dbReference type="Gene3D" id="1.20.1440.130">
    <property type="entry name" value="VKOR domain"/>
    <property type="match status" value="1"/>
</dbReference>
<feature type="domain" description="Vitamin K epoxide reductase" evidence="11">
    <location>
        <begin position="25"/>
        <end position="148"/>
    </location>
</feature>
<dbReference type="InterPro" id="IPR012932">
    <property type="entry name" value="VKOR"/>
</dbReference>
<evidence type="ECO:0000256" key="2">
    <source>
        <dbReference type="ARBA" id="ARBA00006214"/>
    </source>
</evidence>
<accession>A0ABP8LWC3</accession>
<evidence type="ECO:0000256" key="8">
    <source>
        <dbReference type="ARBA" id="ARBA00023157"/>
    </source>
</evidence>
<reference evidence="13" key="1">
    <citation type="journal article" date="2019" name="Int. J. Syst. Evol. Microbiol.">
        <title>The Global Catalogue of Microorganisms (GCM) 10K type strain sequencing project: providing services to taxonomists for standard genome sequencing and annotation.</title>
        <authorList>
            <consortium name="The Broad Institute Genomics Platform"/>
            <consortium name="The Broad Institute Genome Sequencing Center for Infectious Disease"/>
            <person name="Wu L."/>
            <person name="Ma J."/>
        </authorList>
    </citation>
    <scope>NUCLEOTIDE SEQUENCE [LARGE SCALE GENOMIC DNA]</scope>
    <source>
        <strain evidence="13">JCM 17926</strain>
    </source>
</reference>
<evidence type="ECO:0000256" key="4">
    <source>
        <dbReference type="ARBA" id="ARBA00022719"/>
    </source>
</evidence>
<keyword evidence="8" id="KW-1015">Disulfide bond</keyword>
<keyword evidence="13" id="KW-1185">Reference proteome</keyword>